<dbReference type="InterPro" id="IPR007061">
    <property type="entry name" value="MST-like"/>
</dbReference>
<dbReference type="SUPFAM" id="SSF109854">
    <property type="entry name" value="DinB/YfiT-like putative metalloenzymes"/>
    <property type="match status" value="1"/>
</dbReference>
<organism evidence="1 2">
    <name type="scientific">Nonomuraea recticatena</name>
    <dbReference type="NCBI Taxonomy" id="46178"/>
    <lineage>
        <taxon>Bacteria</taxon>
        <taxon>Bacillati</taxon>
        <taxon>Actinomycetota</taxon>
        <taxon>Actinomycetes</taxon>
        <taxon>Streptosporangiales</taxon>
        <taxon>Streptosporangiaceae</taxon>
        <taxon>Nonomuraea</taxon>
    </lineage>
</organism>
<dbReference type="InterPro" id="IPR034660">
    <property type="entry name" value="DinB/YfiT-like"/>
</dbReference>
<accession>A0ABN3RZT6</accession>
<dbReference type="Pfam" id="PF04978">
    <property type="entry name" value="MST"/>
    <property type="match status" value="1"/>
</dbReference>
<keyword evidence="2" id="KW-1185">Reference proteome</keyword>
<gene>
    <name evidence="1" type="ORF">GCM10010412_036790</name>
</gene>
<evidence type="ECO:0000313" key="2">
    <source>
        <dbReference type="Proteomes" id="UP001501666"/>
    </source>
</evidence>
<evidence type="ECO:0000313" key="1">
    <source>
        <dbReference type="EMBL" id="GAA2662757.1"/>
    </source>
</evidence>
<name>A0ABN3RZT6_9ACTN</name>
<protein>
    <submittedName>
        <fullName evidence="1">DinB family protein</fullName>
    </submittedName>
</protein>
<dbReference type="RefSeq" id="WP_346147859.1">
    <property type="nucleotide sequence ID" value="NZ_BAAATE010000008.1"/>
</dbReference>
<proteinExistence type="predicted"/>
<reference evidence="1 2" key="1">
    <citation type="journal article" date="2019" name="Int. J. Syst. Evol. Microbiol.">
        <title>The Global Catalogue of Microorganisms (GCM) 10K type strain sequencing project: providing services to taxonomists for standard genome sequencing and annotation.</title>
        <authorList>
            <consortium name="The Broad Institute Genomics Platform"/>
            <consortium name="The Broad Institute Genome Sequencing Center for Infectious Disease"/>
            <person name="Wu L."/>
            <person name="Ma J."/>
        </authorList>
    </citation>
    <scope>NUCLEOTIDE SEQUENCE [LARGE SCALE GENOMIC DNA]</scope>
    <source>
        <strain evidence="1 2">JCM 6835</strain>
    </source>
</reference>
<dbReference type="Proteomes" id="UP001501666">
    <property type="component" value="Unassembled WGS sequence"/>
</dbReference>
<dbReference type="EMBL" id="BAAATE010000008">
    <property type="protein sequence ID" value="GAA2662757.1"/>
    <property type="molecule type" value="Genomic_DNA"/>
</dbReference>
<dbReference type="Gene3D" id="1.20.120.450">
    <property type="entry name" value="dinb family like domain"/>
    <property type="match status" value="1"/>
</dbReference>
<sequence length="166" mass="18875">MTDPRIDPPAAGDERELLTAFLDWHRETLAVKCAALTDEQLRERAVPPSAMSLLGLVRHLTDVERYWFRRVLEGADLPALYWSDVDDVEFDVADVPADEALAVWRAEVDECRKVSANTPIDALAEVARRGAHYSHRYILIHMIEEYARHNGHADLMRERIDGVTGE</sequence>
<comment type="caution">
    <text evidence="1">The sequence shown here is derived from an EMBL/GenBank/DDBJ whole genome shotgun (WGS) entry which is preliminary data.</text>
</comment>